<gene>
    <name evidence="9" type="ORF">UC3_02653</name>
</gene>
<feature type="domain" description="PTS EIIA type-1" evidence="8">
    <location>
        <begin position="28"/>
        <end position="132"/>
    </location>
</feature>
<dbReference type="GO" id="GO:0016301">
    <property type="term" value="F:kinase activity"/>
    <property type="evidence" value="ECO:0007669"/>
    <property type="project" value="UniProtKB-KW"/>
</dbReference>
<dbReference type="GO" id="GO:0005737">
    <property type="term" value="C:cytoplasm"/>
    <property type="evidence" value="ECO:0007669"/>
    <property type="project" value="UniProtKB-SubCell"/>
</dbReference>
<dbReference type="Pfam" id="PF00358">
    <property type="entry name" value="PTS_EIIA_1"/>
    <property type="match status" value="1"/>
</dbReference>
<evidence type="ECO:0000313" key="10">
    <source>
        <dbReference type="Proteomes" id="UP000013785"/>
    </source>
</evidence>
<evidence type="ECO:0000259" key="8">
    <source>
        <dbReference type="PROSITE" id="PS51093"/>
    </source>
</evidence>
<evidence type="ECO:0000256" key="7">
    <source>
        <dbReference type="ARBA" id="ARBA00022777"/>
    </source>
</evidence>
<dbReference type="GO" id="GO:0009401">
    <property type="term" value="P:phosphoenolpyruvate-dependent sugar phosphotransferase system"/>
    <property type="evidence" value="ECO:0007669"/>
    <property type="project" value="UniProtKB-KW"/>
</dbReference>
<keyword evidence="4" id="KW-0762">Sugar transport</keyword>
<evidence type="ECO:0000256" key="1">
    <source>
        <dbReference type="ARBA" id="ARBA00004496"/>
    </source>
</evidence>
<dbReference type="SUPFAM" id="SSF51261">
    <property type="entry name" value="Duplicated hybrid motif"/>
    <property type="match status" value="1"/>
</dbReference>
<organism evidence="9 10">
    <name type="scientific">Enterococcus phoeniculicola ATCC BAA-412</name>
    <dbReference type="NCBI Taxonomy" id="1158610"/>
    <lineage>
        <taxon>Bacteria</taxon>
        <taxon>Bacillati</taxon>
        <taxon>Bacillota</taxon>
        <taxon>Bacilli</taxon>
        <taxon>Lactobacillales</taxon>
        <taxon>Enterococcaceae</taxon>
        <taxon>Enterococcus</taxon>
    </lineage>
</organism>
<comment type="caution">
    <text evidence="9">The sequence shown here is derived from an EMBL/GenBank/DDBJ whole genome shotgun (WGS) entry which is preliminary data.</text>
</comment>
<dbReference type="GO" id="GO:0005886">
    <property type="term" value="C:plasma membrane"/>
    <property type="evidence" value="ECO:0007669"/>
    <property type="project" value="UniProtKB-SubCell"/>
</dbReference>
<comment type="subcellular location">
    <subcellularLocation>
        <location evidence="2">Cell membrane</location>
        <topology evidence="2">Multi-pass membrane protein</topology>
    </subcellularLocation>
    <subcellularLocation>
        <location evidence="1">Cytoplasm</location>
    </subcellularLocation>
</comment>
<evidence type="ECO:0000256" key="5">
    <source>
        <dbReference type="ARBA" id="ARBA00022679"/>
    </source>
</evidence>
<dbReference type="InterPro" id="IPR011055">
    <property type="entry name" value="Dup_hybrid_motif"/>
</dbReference>
<keyword evidence="5" id="KW-0808">Transferase</keyword>
<dbReference type="Gene3D" id="2.70.70.10">
    <property type="entry name" value="Glucose Permease (Domain IIA)"/>
    <property type="match status" value="1"/>
</dbReference>
<dbReference type="PROSITE" id="PS51093">
    <property type="entry name" value="PTS_EIIA_TYPE_1"/>
    <property type="match status" value="1"/>
</dbReference>
<dbReference type="STRING" id="154621.RV11_GL001643"/>
<proteinExistence type="predicted"/>
<keyword evidence="6" id="KW-0598">Phosphotransferase system</keyword>
<dbReference type="FunFam" id="2.70.70.10:FF:000001">
    <property type="entry name" value="PTS system glucose-specific IIA component"/>
    <property type="match status" value="1"/>
</dbReference>
<dbReference type="Proteomes" id="UP000013785">
    <property type="component" value="Unassembled WGS sequence"/>
</dbReference>
<protein>
    <submittedName>
        <fullName evidence="9">PTS system, glucose subfamily, IIA component</fullName>
    </submittedName>
</protein>
<dbReference type="PROSITE" id="PS00371">
    <property type="entry name" value="PTS_EIIA_TYPE_1_HIS"/>
    <property type="match status" value="1"/>
</dbReference>
<dbReference type="PANTHER" id="PTHR45008">
    <property type="entry name" value="PTS SYSTEM GLUCOSE-SPECIFIC EIIA COMPONENT"/>
    <property type="match status" value="1"/>
</dbReference>
<dbReference type="EMBL" id="AJAT01000017">
    <property type="protein sequence ID" value="EOL42301.1"/>
    <property type="molecule type" value="Genomic_DNA"/>
</dbReference>
<keyword evidence="3" id="KW-0813">Transport</keyword>
<dbReference type="HOGENOM" id="CLU_012312_5_4_9"/>
<dbReference type="NCBIfam" id="TIGR00830">
    <property type="entry name" value="PTBA"/>
    <property type="match status" value="1"/>
</dbReference>
<dbReference type="PATRIC" id="fig|1158610.3.peg.2635"/>
<evidence type="ECO:0000256" key="4">
    <source>
        <dbReference type="ARBA" id="ARBA00022597"/>
    </source>
</evidence>
<dbReference type="eggNOG" id="COG2190">
    <property type="taxonomic scope" value="Bacteria"/>
</dbReference>
<evidence type="ECO:0000256" key="6">
    <source>
        <dbReference type="ARBA" id="ARBA00022683"/>
    </source>
</evidence>
<dbReference type="InterPro" id="IPR001127">
    <property type="entry name" value="PTS_EIIA_1_perm"/>
</dbReference>
<dbReference type="RefSeq" id="WP_010769289.1">
    <property type="nucleotide sequence ID" value="NZ_ASWE01000001.1"/>
</dbReference>
<dbReference type="PANTHER" id="PTHR45008:SF1">
    <property type="entry name" value="PTS SYSTEM GLUCOSE-SPECIFIC EIIA COMPONENT"/>
    <property type="match status" value="1"/>
</dbReference>
<dbReference type="InterPro" id="IPR050890">
    <property type="entry name" value="PTS_EIIA_component"/>
</dbReference>
<keyword evidence="7" id="KW-0418">Kinase</keyword>
<evidence type="ECO:0000256" key="3">
    <source>
        <dbReference type="ARBA" id="ARBA00022448"/>
    </source>
</evidence>
<evidence type="ECO:0000256" key="2">
    <source>
        <dbReference type="ARBA" id="ARBA00004651"/>
    </source>
</evidence>
<accession>R3W455</accession>
<reference evidence="9 10" key="1">
    <citation type="submission" date="2013-02" db="EMBL/GenBank/DDBJ databases">
        <title>The Genome Sequence of Enterococcus phoeniculicola BAA-412.</title>
        <authorList>
            <consortium name="The Broad Institute Genome Sequencing Platform"/>
            <consortium name="The Broad Institute Genome Sequencing Center for Infectious Disease"/>
            <person name="Earl A.M."/>
            <person name="Gilmore M.S."/>
            <person name="Lebreton F."/>
            <person name="Walker B."/>
            <person name="Young S.K."/>
            <person name="Zeng Q."/>
            <person name="Gargeya S."/>
            <person name="Fitzgerald M."/>
            <person name="Haas B."/>
            <person name="Abouelleil A."/>
            <person name="Alvarado L."/>
            <person name="Arachchi H.M."/>
            <person name="Berlin A.M."/>
            <person name="Chapman S.B."/>
            <person name="Dewar J."/>
            <person name="Goldberg J."/>
            <person name="Griggs A."/>
            <person name="Gujja S."/>
            <person name="Hansen M."/>
            <person name="Howarth C."/>
            <person name="Imamovic A."/>
            <person name="Larimer J."/>
            <person name="McCowan C."/>
            <person name="Murphy C."/>
            <person name="Neiman D."/>
            <person name="Pearson M."/>
            <person name="Priest M."/>
            <person name="Roberts A."/>
            <person name="Saif S."/>
            <person name="Shea T."/>
            <person name="Sisk P."/>
            <person name="Sykes S."/>
            <person name="Wortman J."/>
            <person name="Nusbaum C."/>
            <person name="Birren B."/>
        </authorList>
    </citation>
    <scope>NUCLEOTIDE SEQUENCE [LARGE SCALE GENOMIC DNA]</scope>
    <source>
        <strain evidence="9 10">ATCC BAA-412</strain>
    </source>
</reference>
<dbReference type="AlphaFoldDB" id="R3W455"/>
<keyword evidence="10" id="KW-1185">Reference proteome</keyword>
<dbReference type="OrthoDB" id="9769191at2"/>
<evidence type="ECO:0000313" key="9">
    <source>
        <dbReference type="EMBL" id="EOL42301.1"/>
    </source>
</evidence>
<name>R3W455_9ENTE</name>
<sequence length="155" mass="17216">MFHFFKKKNIEIYSPVKGEVIELAEVNDPVFSQKMMGEGFAVIPSDSIVYSPVAGTIKSIFPTNHAISIHSSHGLDVLLHVGIDTVTLKGKGLYPKVTVGQKVAIDDELLTMDVQYLKEQEKENTIIVVFPEVKDKSYSIFTGFKEPGEKVMAIQ</sequence>